<feature type="compositionally biased region" description="Low complexity" evidence="2">
    <location>
        <begin position="131"/>
        <end position="140"/>
    </location>
</feature>
<dbReference type="InterPro" id="IPR029050">
    <property type="entry name" value="Immunoprotect_excell_Ig-like"/>
</dbReference>
<gene>
    <name evidence="5" type="ORF">DS079_12025</name>
</gene>
<proteinExistence type="predicted"/>
<dbReference type="InterPro" id="IPR029051">
    <property type="entry name" value="DUF4352"/>
</dbReference>
<sequence length="236" mass="24442">MSTPYGMPPTPPTGAPPLPPAKSRTPLYIALACGCVLVLLLVVAGIGVGLYLVGKDGGEEPTSPPSSIVDPPPSEDPSDDPTDDPSSPTSEAPTEIETDQPVDKPTEGPSADATSPSDEIFTLTVSKPEEGTTLELGGETKTPENDKFIGVAVTIENSSSTSIGLDTDRFRLYDDSGTEINIRYGAFSTSGPEIPAGEEAEAQLYADVPEDTVLAEISYTDEVGTGGQEFRVPVGG</sequence>
<feature type="compositionally biased region" description="Low complexity" evidence="2">
    <location>
        <begin position="84"/>
        <end position="93"/>
    </location>
</feature>
<keyword evidence="3" id="KW-0472">Membrane</keyword>
<evidence type="ECO:0000256" key="3">
    <source>
        <dbReference type="SAM" id="Phobius"/>
    </source>
</evidence>
<keyword evidence="3" id="KW-0812">Transmembrane</keyword>
<dbReference type="EMBL" id="QOCI01000009">
    <property type="protein sequence ID" value="RRR18007.1"/>
    <property type="molecule type" value="Genomic_DNA"/>
</dbReference>
<keyword evidence="1" id="KW-0732">Signal</keyword>
<protein>
    <recommendedName>
        <fullName evidence="4">DUF4352 domain-containing protein</fullName>
    </recommendedName>
</protein>
<accession>A0A3R8RNR4</accession>
<evidence type="ECO:0000259" key="4">
    <source>
        <dbReference type="Pfam" id="PF11611"/>
    </source>
</evidence>
<evidence type="ECO:0000313" key="5">
    <source>
        <dbReference type="EMBL" id="RRR18007.1"/>
    </source>
</evidence>
<keyword evidence="3" id="KW-1133">Transmembrane helix</keyword>
<evidence type="ECO:0000313" key="6">
    <source>
        <dbReference type="Proteomes" id="UP000274327"/>
    </source>
</evidence>
<dbReference type="Proteomes" id="UP000274327">
    <property type="component" value="Unassembled WGS sequence"/>
</dbReference>
<feature type="domain" description="DUF4352" evidence="4">
    <location>
        <begin position="133"/>
        <end position="226"/>
    </location>
</feature>
<feature type="region of interest" description="Disordered" evidence="2">
    <location>
        <begin position="58"/>
        <end position="143"/>
    </location>
</feature>
<name>A0A3R8RNR4_9MICO</name>
<keyword evidence="6" id="KW-1185">Reference proteome</keyword>
<comment type="caution">
    <text evidence="5">The sequence shown here is derived from an EMBL/GenBank/DDBJ whole genome shotgun (WGS) entry which is preliminary data.</text>
</comment>
<evidence type="ECO:0000256" key="2">
    <source>
        <dbReference type="SAM" id="MobiDB-lite"/>
    </source>
</evidence>
<organism evidence="5 6">
    <name type="scientific">Brachybacterium paraconglomeratum</name>
    <dbReference type="NCBI Taxonomy" id="173362"/>
    <lineage>
        <taxon>Bacteria</taxon>
        <taxon>Bacillati</taxon>
        <taxon>Actinomycetota</taxon>
        <taxon>Actinomycetes</taxon>
        <taxon>Micrococcales</taxon>
        <taxon>Dermabacteraceae</taxon>
        <taxon>Brachybacterium</taxon>
    </lineage>
</organism>
<dbReference type="GeneID" id="78121748"/>
<dbReference type="Pfam" id="PF11611">
    <property type="entry name" value="DUF4352"/>
    <property type="match status" value="1"/>
</dbReference>
<evidence type="ECO:0000256" key="1">
    <source>
        <dbReference type="ARBA" id="ARBA00022729"/>
    </source>
</evidence>
<dbReference type="Gene3D" id="2.60.40.1240">
    <property type="match status" value="1"/>
</dbReference>
<feature type="transmembrane region" description="Helical" evidence="3">
    <location>
        <begin position="27"/>
        <end position="53"/>
    </location>
</feature>
<reference evidence="5 6" key="1">
    <citation type="submission" date="2018-07" db="EMBL/GenBank/DDBJ databases">
        <title>Brachybacteriurn paraconglorneratum KCTC 9916.</title>
        <authorList>
            <person name="Li Y."/>
        </authorList>
    </citation>
    <scope>NUCLEOTIDE SEQUENCE [LARGE SCALE GENOMIC DNA]</scope>
    <source>
        <strain evidence="5 6">KCTC 9916</strain>
    </source>
</reference>
<dbReference type="AlphaFoldDB" id="A0A3R8RNR4"/>
<dbReference type="RefSeq" id="WP_126988029.1">
    <property type="nucleotide sequence ID" value="NZ_JBQQKH010000009.1"/>
</dbReference>